<proteinExistence type="predicted"/>
<dbReference type="AlphaFoldDB" id="A0A7J6RZX1"/>
<organism evidence="1 2">
    <name type="scientific">Perkinsus olseni</name>
    <name type="common">Perkinsus atlanticus</name>
    <dbReference type="NCBI Taxonomy" id="32597"/>
    <lineage>
        <taxon>Eukaryota</taxon>
        <taxon>Sar</taxon>
        <taxon>Alveolata</taxon>
        <taxon>Perkinsozoa</taxon>
        <taxon>Perkinsea</taxon>
        <taxon>Perkinsida</taxon>
        <taxon>Perkinsidae</taxon>
        <taxon>Perkinsus</taxon>
    </lineage>
</organism>
<name>A0A7J6RZX1_PEROL</name>
<comment type="caution">
    <text evidence="1">The sequence shown here is derived from an EMBL/GenBank/DDBJ whole genome shotgun (WGS) entry which is preliminary data.</text>
</comment>
<protein>
    <submittedName>
        <fullName evidence="1">Uncharacterized protein</fullName>
    </submittedName>
</protein>
<evidence type="ECO:0000313" key="1">
    <source>
        <dbReference type="EMBL" id="KAF4725856.1"/>
    </source>
</evidence>
<gene>
    <name evidence="1" type="ORF">FOZ62_011081</name>
</gene>
<evidence type="ECO:0000313" key="2">
    <source>
        <dbReference type="Proteomes" id="UP000574390"/>
    </source>
</evidence>
<accession>A0A7J6RZX1</accession>
<sequence>TNLVVGSVTCRSDEVLCEARKRIVAELESLGVSRAGPSYRILCGSCFGELNMGLMDALAAPGRSSHFSRLADLCQRISSLIHIPLVKSQFNHIIGSSITFPLVVTSRDVINFLPLVAEQWKSIKRLIVEVQTDLCTRLDESQRSLLGKVSCDLSTEDLRPLLRTVHHALYPLEEFQCSLESGRISLMEGVYRLDEMYKEVLVGDSAAVKPEVKDVILDG</sequence>
<feature type="non-terminal residue" evidence="1">
    <location>
        <position position="1"/>
    </location>
</feature>
<feature type="non-terminal residue" evidence="1">
    <location>
        <position position="219"/>
    </location>
</feature>
<dbReference type="Proteomes" id="UP000574390">
    <property type="component" value="Unassembled WGS sequence"/>
</dbReference>
<reference evidence="1 2" key="1">
    <citation type="submission" date="2020-04" db="EMBL/GenBank/DDBJ databases">
        <title>Perkinsus olseni comparative genomics.</title>
        <authorList>
            <person name="Bogema D.R."/>
        </authorList>
    </citation>
    <scope>NUCLEOTIDE SEQUENCE [LARGE SCALE GENOMIC DNA]</scope>
    <source>
        <strain evidence="1">ATCC PRA-205</strain>
    </source>
</reference>
<dbReference type="EMBL" id="JABANM010018585">
    <property type="protein sequence ID" value="KAF4725856.1"/>
    <property type="molecule type" value="Genomic_DNA"/>
</dbReference>